<reference evidence="2 3" key="1">
    <citation type="submission" date="2018-10" db="EMBL/GenBank/DDBJ databases">
        <title>Genome sequencing of Mucilaginibacter sp. HYN0043.</title>
        <authorList>
            <person name="Kim M."/>
            <person name="Yi H."/>
        </authorList>
    </citation>
    <scope>NUCLEOTIDE SEQUENCE [LARGE SCALE GENOMIC DNA]</scope>
    <source>
        <strain evidence="2 3">HYN0043</strain>
    </source>
</reference>
<accession>A0A494VT65</accession>
<keyword evidence="3" id="KW-1185">Reference proteome</keyword>
<name>A0A494VT65_9SPHI</name>
<evidence type="ECO:0008006" key="4">
    <source>
        <dbReference type="Google" id="ProtNLM"/>
    </source>
</evidence>
<protein>
    <recommendedName>
        <fullName evidence="4">DUF4595 domain-containing protein</fullName>
    </recommendedName>
</protein>
<keyword evidence="1" id="KW-0732">Signal</keyword>
<dbReference type="KEGG" id="muh:HYN43_004165"/>
<organism evidence="2 3">
    <name type="scientific">Mucilaginibacter celer</name>
    <dbReference type="NCBI Taxonomy" id="2305508"/>
    <lineage>
        <taxon>Bacteria</taxon>
        <taxon>Pseudomonadati</taxon>
        <taxon>Bacteroidota</taxon>
        <taxon>Sphingobacteriia</taxon>
        <taxon>Sphingobacteriales</taxon>
        <taxon>Sphingobacteriaceae</taxon>
        <taxon>Mucilaginibacter</taxon>
    </lineage>
</organism>
<dbReference type="EMBL" id="CP032869">
    <property type="protein sequence ID" value="AYL94545.1"/>
    <property type="molecule type" value="Genomic_DNA"/>
</dbReference>
<sequence>MKNSIKIIILMVLIGMQAGRVNAQGNETGIYLTAADYKAGKLSYANATNLKLNGFLGGSRVSFTDQGKKVKLKKAGIYGYRVNGADYRYQGNQAYRILDTAGFTIYSRERLVPQGKGYATTIQYYYSVDGASVVNDLTVANIGKSFAGQTEFRYNLEGSFRGDADLAAYDKLSKQYKIKYLYFEQQRHAAQQHASI</sequence>
<dbReference type="Proteomes" id="UP000270046">
    <property type="component" value="Chromosome"/>
</dbReference>
<feature type="chain" id="PRO_5019746099" description="DUF4595 domain-containing protein" evidence="1">
    <location>
        <begin position="24"/>
        <end position="196"/>
    </location>
</feature>
<proteinExistence type="predicted"/>
<gene>
    <name evidence="2" type="ORF">HYN43_004165</name>
</gene>
<feature type="signal peptide" evidence="1">
    <location>
        <begin position="1"/>
        <end position="23"/>
    </location>
</feature>
<evidence type="ECO:0000256" key="1">
    <source>
        <dbReference type="SAM" id="SignalP"/>
    </source>
</evidence>
<dbReference type="RefSeq" id="WP_119408263.1">
    <property type="nucleotide sequence ID" value="NZ_CP032869.1"/>
</dbReference>
<dbReference type="OrthoDB" id="946740at2"/>
<evidence type="ECO:0000313" key="3">
    <source>
        <dbReference type="Proteomes" id="UP000270046"/>
    </source>
</evidence>
<evidence type="ECO:0000313" key="2">
    <source>
        <dbReference type="EMBL" id="AYL94545.1"/>
    </source>
</evidence>
<dbReference type="AlphaFoldDB" id="A0A494VT65"/>